<sequence>MKTKYLVLLGLLLTVVAGCKKFLNVTPLDDLSGNNFWETQADVESFTNDVYRIFKDEFAMKSAILFMGDVRCAPVTVGAAYPPRGDVAFLSKNDLKSAIAADASRTSPTYDAIKEWWQRNTRWDLVDDWSPLFKVVQAANILYEEAPNVQEKDAGLSDKIVKQYQAEAVFMRCLSYFYLIRLYGDVPYFTNAYNESSLPRASHVEVAKNCIADLEKHRADLPWAYPDPTYRAIRAMQSSALALEMHLNMWLAGFDKTNALSYYQKVDELGDVLYNEGELGLGVLRLYPIDQIFTVFQGRSQEGLFEIPQNVNYGLYPQNRRMTYAGTVIWESNLTNNSDANSLEDNVEMNYMSNYLKTLYPEDQADERIKAWFTFNNTNTMYAANSQMLKFYNIALGPKGGDNALSNNYFIFRYPDAILLQAEALASMSVAGNTDGSSSPALNDKAAELLNRIRSRAGAPAFPANPGDGDLLDAIFYERCKELMGEGHYYYDMVRSGKIYNPKYNYTNSMSYGQFLQGAWTWPINKKAQTSNPLIQLNNYWN</sequence>
<dbReference type="RefSeq" id="WP_240828279.1">
    <property type="nucleotide sequence ID" value="NZ_JAKWBL010000001.1"/>
</dbReference>
<reference evidence="8 9" key="1">
    <citation type="submission" date="2022-02" db="EMBL/GenBank/DDBJ databases">
        <authorList>
            <person name="Min J."/>
        </authorList>
    </citation>
    <scope>NUCLEOTIDE SEQUENCE [LARGE SCALE GENOMIC DNA]</scope>
    <source>
        <strain evidence="8 9">GR10-1</strain>
    </source>
</reference>
<evidence type="ECO:0000256" key="2">
    <source>
        <dbReference type="ARBA" id="ARBA00006275"/>
    </source>
</evidence>
<keyword evidence="3" id="KW-0732">Signal</keyword>
<comment type="subcellular location">
    <subcellularLocation>
        <location evidence="1">Cell outer membrane</location>
    </subcellularLocation>
</comment>
<dbReference type="Proteomes" id="UP001202248">
    <property type="component" value="Unassembled WGS sequence"/>
</dbReference>
<keyword evidence="9" id="KW-1185">Reference proteome</keyword>
<dbReference type="InterPro" id="IPR033985">
    <property type="entry name" value="SusD-like_N"/>
</dbReference>
<comment type="caution">
    <text evidence="8">The sequence shown here is derived from an EMBL/GenBank/DDBJ whole genome shotgun (WGS) entry which is preliminary data.</text>
</comment>
<protein>
    <submittedName>
        <fullName evidence="8">RagB/SusD family nutrient uptake outer membrane protein</fullName>
    </submittedName>
</protein>
<feature type="domain" description="RagB/SusD" evidence="6">
    <location>
        <begin position="377"/>
        <end position="541"/>
    </location>
</feature>
<keyword evidence="5" id="KW-0998">Cell outer membrane</keyword>
<accession>A0ABS9SIW4</accession>
<evidence type="ECO:0000259" key="6">
    <source>
        <dbReference type="Pfam" id="PF07980"/>
    </source>
</evidence>
<organism evidence="8 9">
    <name type="scientific">Niabella ginsengisoli</name>
    <dbReference type="NCBI Taxonomy" id="522298"/>
    <lineage>
        <taxon>Bacteria</taxon>
        <taxon>Pseudomonadati</taxon>
        <taxon>Bacteroidota</taxon>
        <taxon>Chitinophagia</taxon>
        <taxon>Chitinophagales</taxon>
        <taxon>Chitinophagaceae</taxon>
        <taxon>Niabella</taxon>
    </lineage>
</organism>
<dbReference type="SUPFAM" id="SSF48452">
    <property type="entry name" value="TPR-like"/>
    <property type="match status" value="1"/>
</dbReference>
<dbReference type="InterPro" id="IPR012944">
    <property type="entry name" value="SusD_RagB_dom"/>
</dbReference>
<gene>
    <name evidence="8" type="ORF">MKP09_10475</name>
</gene>
<feature type="domain" description="SusD-like N-terminal" evidence="7">
    <location>
        <begin position="91"/>
        <end position="239"/>
    </location>
</feature>
<evidence type="ECO:0000313" key="8">
    <source>
        <dbReference type="EMBL" id="MCH5598306.1"/>
    </source>
</evidence>
<dbReference type="Pfam" id="PF07980">
    <property type="entry name" value="SusD_RagB"/>
    <property type="match status" value="1"/>
</dbReference>
<evidence type="ECO:0000256" key="4">
    <source>
        <dbReference type="ARBA" id="ARBA00023136"/>
    </source>
</evidence>
<evidence type="ECO:0000313" key="9">
    <source>
        <dbReference type="Proteomes" id="UP001202248"/>
    </source>
</evidence>
<dbReference type="EMBL" id="JAKWBL010000001">
    <property type="protein sequence ID" value="MCH5598306.1"/>
    <property type="molecule type" value="Genomic_DNA"/>
</dbReference>
<evidence type="ECO:0000256" key="1">
    <source>
        <dbReference type="ARBA" id="ARBA00004442"/>
    </source>
</evidence>
<dbReference type="PROSITE" id="PS51257">
    <property type="entry name" value="PROKAR_LIPOPROTEIN"/>
    <property type="match status" value="1"/>
</dbReference>
<dbReference type="Gene3D" id="1.25.40.390">
    <property type="match status" value="1"/>
</dbReference>
<dbReference type="Pfam" id="PF14322">
    <property type="entry name" value="SusD-like_3"/>
    <property type="match status" value="1"/>
</dbReference>
<evidence type="ECO:0000256" key="5">
    <source>
        <dbReference type="ARBA" id="ARBA00023237"/>
    </source>
</evidence>
<comment type="similarity">
    <text evidence="2">Belongs to the SusD family.</text>
</comment>
<keyword evidence="4" id="KW-0472">Membrane</keyword>
<evidence type="ECO:0000256" key="3">
    <source>
        <dbReference type="ARBA" id="ARBA00022729"/>
    </source>
</evidence>
<evidence type="ECO:0000259" key="7">
    <source>
        <dbReference type="Pfam" id="PF14322"/>
    </source>
</evidence>
<proteinExistence type="inferred from homology"/>
<dbReference type="InterPro" id="IPR011990">
    <property type="entry name" value="TPR-like_helical_dom_sf"/>
</dbReference>
<name>A0ABS9SIW4_9BACT</name>